<proteinExistence type="predicted"/>
<sequence>MSLAKSLYHQPTPQYWGSGCTPDTCDQLELSSCTSLPSVSSTPSCRDVDFWSSEPPPECVESDRDWLLQLTQEQNNYTTNYECSIPAEIVDFVTSYDKCGHDPADLSEFNWLSFIPSQSSHTRGKKTSSQPSSTALDSKCSTLEVPGKASVKLKKRQSNRDAAFRYRQKMKEKYSSIYNDLKASMLAYNKAKLEYERARDAFDALKKVILDLTPPVQP</sequence>
<dbReference type="Proteomes" id="UP000281553">
    <property type="component" value="Unassembled WGS sequence"/>
</dbReference>
<dbReference type="PROSITE" id="PS00036">
    <property type="entry name" value="BZIP_BASIC"/>
    <property type="match status" value="1"/>
</dbReference>
<dbReference type="OrthoDB" id="6263945at2759"/>
<dbReference type="EMBL" id="UYRU01047338">
    <property type="protein sequence ID" value="VDN09574.1"/>
    <property type="molecule type" value="Genomic_DNA"/>
</dbReference>
<dbReference type="GO" id="GO:0003700">
    <property type="term" value="F:DNA-binding transcription factor activity"/>
    <property type="evidence" value="ECO:0007669"/>
    <property type="project" value="InterPro"/>
</dbReference>
<accession>A0A3P7KYB3</accession>
<reference evidence="3 4" key="1">
    <citation type="submission" date="2018-11" db="EMBL/GenBank/DDBJ databases">
        <authorList>
            <consortium name="Pathogen Informatics"/>
        </authorList>
    </citation>
    <scope>NUCLEOTIDE SEQUENCE [LARGE SCALE GENOMIC DNA]</scope>
</reference>
<evidence type="ECO:0000313" key="3">
    <source>
        <dbReference type="EMBL" id="VDN09574.1"/>
    </source>
</evidence>
<name>A0A3P7KYB3_DIBLA</name>
<keyword evidence="4" id="KW-1185">Reference proteome</keyword>
<evidence type="ECO:0000259" key="2">
    <source>
        <dbReference type="PROSITE" id="PS00036"/>
    </source>
</evidence>
<dbReference type="PROSITE" id="PS51257">
    <property type="entry name" value="PROKAR_LIPOPROTEIN"/>
    <property type="match status" value="1"/>
</dbReference>
<evidence type="ECO:0000256" key="1">
    <source>
        <dbReference type="SAM" id="MobiDB-lite"/>
    </source>
</evidence>
<organism evidence="3 4">
    <name type="scientific">Dibothriocephalus latus</name>
    <name type="common">Fish tapeworm</name>
    <name type="synonym">Diphyllobothrium latum</name>
    <dbReference type="NCBI Taxonomy" id="60516"/>
    <lineage>
        <taxon>Eukaryota</taxon>
        <taxon>Metazoa</taxon>
        <taxon>Spiralia</taxon>
        <taxon>Lophotrochozoa</taxon>
        <taxon>Platyhelminthes</taxon>
        <taxon>Cestoda</taxon>
        <taxon>Eucestoda</taxon>
        <taxon>Diphyllobothriidea</taxon>
        <taxon>Diphyllobothriidae</taxon>
        <taxon>Dibothriocephalus</taxon>
    </lineage>
</organism>
<dbReference type="AlphaFoldDB" id="A0A3P7KYB3"/>
<feature type="domain" description="BZIP" evidence="2">
    <location>
        <begin position="154"/>
        <end position="169"/>
    </location>
</feature>
<evidence type="ECO:0000313" key="4">
    <source>
        <dbReference type="Proteomes" id="UP000281553"/>
    </source>
</evidence>
<protein>
    <recommendedName>
        <fullName evidence="2">BZIP domain-containing protein</fullName>
    </recommendedName>
</protein>
<gene>
    <name evidence="3" type="ORF">DILT_LOCUS5405</name>
</gene>
<dbReference type="InterPro" id="IPR004827">
    <property type="entry name" value="bZIP"/>
</dbReference>
<feature type="region of interest" description="Disordered" evidence="1">
    <location>
        <begin position="118"/>
        <end position="138"/>
    </location>
</feature>